<feature type="transmembrane region" description="Helical" evidence="2">
    <location>
        <begin position="537"/>
        <end position="558"/>
    </location>
</feature>
<keyword evidence="2" id="KW-1133">Transmembrane helix</keyword>
<dbReference type="Proteomes" id="UP000324479">
    <property type="component" value="Unassembled WGS sequence"/>
</dbReference>
<feature type="transmembrane region" description="Helical" evidence="2">
    <location>
        <begin position="506"/>
        <end position="525"/>
    </location>
</feature>
<sequence>MRRQTDRRNAFKAGAAVEQARQRRSLAAAAGLAMLLLLAPTAWPTTWPTACAARFVPPQPLETQQVRLPETLGGNARPINAGFRATLNVTCPFNVGYVGVRIQLDSTTGPLAAERPLVIRFTPTERHIPADRCMVATLPIVFHQGQTRALLERQFPKWTVGDTYRIEILENGSPLAGYETEIGTPLPAFATQSPVSLLAQEVIHKVLYVGTAPQMRSDPLEEAFLGEPQQRFWSQVRPEALPTDWRLLREIDSIVINHADLVSETARRDDSAPDSSEQTASANPVSPQTGSEGERSRLRSTLRDWVLSGGTLVVVGVENADQLGETLQFSLTTAVSTEVSLQNIIQAKHDQTDERLTRYRDWIRSAERQMSSNATNSGLPRSIAGQLEGNAMANMSGTSMSGRSVGLYGLTPSTQQIRQAKKLVAVMDQENVDFANSWGQGFWCTVGAGSVVGLGETGMNSDFDLELLGELAGYRRSAMLKRGVDPILGDRRTQRWLIPGVAEPPVYTFIGILTLFVLLVGPVSYRWTTRGHRSHLMFLIAPILALLTTVAMFTYSIVADGFRTTARIRQLTWIDGASGDAFERTRSTLFAGISPNEGVSFDAAAEVMSYPDDPRRHWGNLPNAVSEVRARVRVDDQRQSFDRSLLPSRTQTQFVAHRLRHQLGRIAWGKAPEPLPEKVDSQADVPVDSPGAEAPPNELETDLTDSDATDAESKIPSNAEVTFVSSLPFPVRDLIARSSDGRYWIADSIPAEGTTSARWVADRRLASKQLGSLYNRFRPIGAVYESRNSGNSSEVRDLILFHNRRISRSRPPVLTGTLEDWLNEYLFVRGELPEGTYVGIATPSQDVLAIGDADVVESVRYVIGTLP</sequence>
<evidence type="ECO:0000313" key="4">
    <source>
        <dbReference type="Proteomes" id="UP000324479"/>
    </source>
</evidence>
<reference evidence="3 4" key="1">
    <citation type="submission" date="2019-08" db="EMBL/GenBank/DDBJ databases">
        <authorList>
            <person name="Dhanesh K."/>
            <person name="Kumar G."/>
            <person name="Sasikala C."/>
            <person name="Venkata Ramana C."/>
        </authorList>
    </citation>
    <scope>NUCLEOTIDE SEQUENCE [LARGE SCALE GENOMIC DNA]</scope>
    <source>
        <strain evidence="3 4">JC645</strain>
    </source>
</reference>
<dbReference type="EMBL" id="VWOX01000005">
    <property type="protein sequence ID" value="KAA5543857.1"/>
    <property type="molecule type" value="Genomic_DNA"/>
</dbReference>
<dbReference type="RefSeq" id="WP_161604457.1">
    <property type="nucleotide sequence ID" value="NZ_VWOX01000005.1"/>
</dbReference>
<feature type="compositionally biased region" description="Acidic residues" evidence="1">
    <location>
        <begin position="699"/>
        <end position="710"/>
    </location>
</feature>
<evidence type="ECO:0000313" key="3">
    <source>
        <dbReference type="EMBL" id="KAA5543857.1"/>
    </source>
</evidence>
<comment type="caution">
    <text evidence="3">The sequence shown here is derived from an EMBL/GenBank/DDBJ whole genome shotgun (WGS) entry which is preliminary data.</text>
</comment>
<keyword evidence="4" id="KW-1185">Reference proteome</keyword>
<evidence type="ECO:0000256" key="1">
    <source>
        <dbReference type="SAM" id="MobiDB-lite"/>
    </source>
</evidence>
<protein>
    <submittedName>
        <fullName evidence="3">Uncharacterized protein</fullName>
    </submittedName>
</protein>
<proteinExistence type="predicted"/>
<evidence type="ECO:0000256" key="2">
    <source>
        <dbReference type="SAM" id="Phobius"/>
    </source>
</evidence>
<keyword evidence="2" id="KW-0472">Membrane</keyword>
<organism evidence="3 4">
    <name type="scientific">Roseiconus nitratireducens</name>
    <dbReference type="NCBI Taxonomy" id="2605748"/>
    <lineage>
        <taxon>Bacteria</taxon>
        <taxon>Pseudomonadati</taxon>
        <taxon>Planctomycetota</taxon>
        <taxon>Planctomycetia</taxon>
        <taxon>Pirellulales</taxon>
        <taxon>Pirellulaceae</taxon>
        <taxon>Roseiconus</taxon>
    </lineage>
</organism>
<gene>
    <name evidence="3" type="ORF">FYK55_11855</name>
</gene>
<feature type="region of interest" description="Disordered" evidence="1">
    <location>
        <begin position="264"/>
        <end position="297"/>
    </location>
</feature>
<feature type="compositionally biased region" description="Polar residues" evidence="1">
    <location>
        <begin position="273"/>
        <end position="291"/>
    </location>
</feature>
<feature type="region of interest" description="Disordered" evidence="1">
    <location>
        <begin position="671"/>
        <end position="714"/>
    </location>
</feature>
<accession>A0A5M6D8L3</accession>
<dbReference type="AlphaFoldDB" id="A0A5M6D8L3"/>
<name>A0A5M6D8L3_9BACT</name>
<keyword evidence="2" id="KW-0812">Transmembrane</keyword>